<dbReference type="EMBL" id="LBSM01000004">
    <property type="protein sequence ID" value="KKQ18483.1"/>
    <property type="molecule type" value="Genomic_DNA"/>
</dbReference>
<feature type="transmembrane region" description="Helical" evidence="1">
    <location>
        <begin position="51"/>
        <end position="72"/>
    </location>
</feature>
<evidence type="ECO:0000313" key="3">
    <source>
        <dbReference type="Proteomes" id="UP000034508"/>
    </source>
</evidence>
<sequence>MDFFKFIVIVAVTFSNFWIWKIISNNLLIGILLILASILGFIFISSKTNRLFLICLSLVFTILVVITINVAFDKNLTIVSSQMRLLLDKRHQFFSSDLGKVFKNKLALNYYVNWYPKISKFHRNISYVVDLNSYFFESHPRERPGFNEFSKYPFFLAPIFILGLLIILVKGNKRLVLSAVILICLSAITVPEFALGPILSFPIINSLLATGIIAAGNLY</sequence>
<dbReference type="AlphaFoldDB" id="A0A0G0FHG2"/>
<keyword evidence="1" id="KW-1133">Transmembrane helix</keyword>
<dbReference type="Proteomes" id="UP000034508">
    <property type="component" value="Unassembled WGS sequence"/>
</dbReference>
<protein>
    <submittedName>
        <fullName evidence="2">Uncharacterized protein</fullName>
    </submittedName>
</protein>
<evidence type="ECO:0000313" key="2">
    <source>
        <dbReference type="EMBL" id="KKQ18483.1"/>
    </source>
</evidence>
<proteinExistence type="predicted"/>
<accession>A0A0G0FHG2</accession>
<evidence type="ECO:0000256" key="1">
    <source>
        <dbReference type="SAM" id="Phobius"/>
    </source>
</evidence>
<keyword evidence="1" id="KW-0812">Transmembrane</keyword>
<comment type="caution">
    <text evidence="2">The sequence shown here is derived from an EMBL/GenBank/DDBJ whole genome shotgun (WGS) entry which is preliminary data.</text>
</comment>
<gene>
    <name evidence="2" type="ORF">US31_C0004G0045</name>
</gene>
<organism evidence="2 3">
    <name type="scientific">Berkelbacteria bacterium GW2011_GWA1_36_9</name>
    <dbReference type="NCBI Taxonomy" id="1618331"/>
    <lineage>
        <taxon>Bacteria</taxon>
        <taxon>Candidatus Berkelbacteria</taxon>
    </lineage>
</organism>
<reference evidence="2 3" key="1">
    <citation type="journal article" date="2015" name="Nature">
        <title>rRNA introns, odd ribosomes, and small enigmatic genomes across a large radiation of phyla.</title>
        <authorList>
            <person name="Brown C.T."/>
            <person name="Hug L.A."/>
            <person name="Thomas B.C."/>
            <person name="Sharon I."/>
            <person name="Castelle C.J."/>
            <person name="Singh A."/>
            <person name="Wilkins M.J."/>
            <person name="Williams K.H."/>
            <person name="Banfield J.F."/>
        </authorList>
    </citation>
    <scope>NUCLEOTIDE SEQUENCE [LARGE SCALE GENOMIC DNA]</scope>
</reference>
<keyword evidence="1" id="KW-0472">Membrane</keyword>
<feature type="transmembrane region" description="Helical" evidence="1">
    <location>
        <begin position="22"/>
        <end position="44"/>
    </location>
</feature>
<feature type="transmembrane region" description="Helical" evidence="1">
    <location>
        <begin position="176"/>
        <end position="195"/>
    </location>
</feature>
<name>A0A0G0FHG2_9BACT</name>
<feature type="transmembrane region" description="Helical" evidence="1">
    <location>
        <begin position="152"/>
        <end position="169"/>
    </location>
</feature>